<evidence type="ECO:0000259" key="12">
    <source>
        <dbReference type="PROSITE" id="PS00300"/>
    </source>
</evidence>
<evidence type="ECO:0000256" key="3">
    <source>
        <dbReference type="ARBA" id="ARBA00022490"/>
    </source>
</evidence>
<reference evidence="13 14" key="1">
    <citation type="journal article" date="2016" name="Int. J. Syst. Evol. Microbiol.">
        <title>Pseudaminobacter manganicus sp. nov., isolated from sludge of a manganese mine.</title>
        <authorList>
            <person name="Li J."/>
            <person name="Huang J."/>
            <person name="Liao S."/>
            <person name="Wang G."/>
        </authorList>
    </citation>
    <scope>NUCLEOTIDE SEQUENCE [LARGE SCALE GENOMIC DNA]</scope>
    <source>
        <strain evidence="13 14">JH-7</strain>
    </source>
</reference>
<dbReference type="InterPro" id="IPR003593">
    <property type="entry name" value="AAA+_ATPase"/>
</dbReference>
<dbReference type="InterPro" id="IPR042101">
    <property type="entry name" value="SRP54_N_sf"/>
</dbReference>
<dbReference type="CDD" id="cd17874">
    <property type="entry name" value="FtsY"/>
    <property type="match status" value="1"/>
</dbReference>
<dbReference type="Proteomes" id="UP000191905">
    <property type="component" value="Unassembled WGS sequence"/>
</dbReference>
<evidence type="ECO:0000256" key="10">
    <source>
        <dbReference type="HAMAP-Rule" id="MF_00920"/>
    </source>
</evidence>
<comment type="function">
    <text evidence="10">Involved in targeting and insertion of nascent membrane proteins into the cytoplasmic membrane. Acts as a receptor for the complex formed by the signal recognition particle (SRP) and the ribosome-nascent chain (RNC). Interaction with SRP-RNC leads to the transfer of the RNC complex to the Sec translocase for insertion into the membrane, the hydrolysis of GTP by both Ffh and FtsY, and the dissociation of the SRP-FtsY complex into the individual components.</text>
</comment>
<feature type="compositionally biased region" description="Low complexity" evidence="11">
    <location>
        <begin position="31"/>
        <end position="40"/>
    </location>
</feature>
<dbReference type="Gene3D" id="3.40.50.300">
    <property type="entry name" value="P-loop containing nucleotide triphosphate hydrolases"/>
    <property type="match status" value="1"/>
</dbReference>
<evidence type="ECO:0000256" key="8">
    <source>
        <dbReference type="ARBA" id="ARBA00023170"/>
    </source>
</evidence>
<sequence length="492" mass="52338">MAFGFIKKVFSFGKKDIVEEKPDETAPLPPLNLEALNPPAERVEPKKPDIEPTPTPEIEPERPAEQPLPVEPPVEVPEQAPQGVPLPAEPPPSPASEPQSLTEPKPAEIPAPEAAQPEPEPVPPEIPPAPPEAEPLPASESSPFPQREDSEAKAELPKADSRAGRVTVTKKVEQKAEPQKAPEPAPPRKSWFQRMREGLARSSRELSGNISGVFTKRKLDDDTLQDLEDVLIRADLGVETALRVTDTLAASRYGKDVSDAEVRAVMAQEVEKVLGPVALPLELDLSHKPHVVLVVGVNGTGKTTTIGKLAAKLTEGGLSVMLAAGDTFRAAAIEQLKIWGEQTGSPVVATQLGADAAGLAYDAFEKAKAAGSDVLIIDTAGRLQNKAELMAELEKIVRVLGKLDPEAPHTVLQTVDATTGQNALNQVEIFRNIAGVNGLVMTKLDGTARGGILVAIAAKHKLPVYFIGVGEQVDDLEPFSANEFAKAIAGVE</sequence>
<dbReference type="OrthoDB" id="9804720at2"/>
<evidence type="ECO:0000256" key="7">
    <source>
        <dbReference type="ARBA" id="ARBA00023136"/>
    </source>
</evidence>
<dbReference type="NCBIfam" id="TIGR00064">
    <property type="entry name" value="ftsY"/>
    <property type="match status" value="1"/>
</dbReference>
<keyword evidence="14" id="KW-1185">Reference proteome</keyword>
<dbReference type="STRING" id="1873176.BFN67_10380"/>
<feature type="compositionally biased region" description="Basic and acidic residues" evidence="11">
    <location>
        <begin position="41"/>
        <end position="50"/>
    </location>
</feature>
<feature type="region of interest" description="Disordered" evidence="11">
    <location>
        <begin position="16"/>
        <end position="189"/>
    </location>
</feature>
<feature type="compositionally biased region" description="Basic and acidic residues" evidence="11">
    <location>
        <begin position="146"/>
        <end position="163"/>
    </location>
</feature>
<dbReference type="SUPFAM" id="SSF47364">
    <property type="entry name" value="Domain of the SRP/SRP receptor G-proteins"/>
    <property type="match status" value="1"/>
</dbReference>
<keyword evidence="3 10" id="KW-0963">Cytoplasm</keyword>
<keyword evidence="4 10" id="KW-0547">Nucleotide-binding</keyword>
<dbReference type="SUPFAM" id="SSF52540">
    <property type="entry name" value="P-loop containing nucleoside triphosphate hydrolases"/>
    <property type="match status" value="1"/>
</dbReference>
<dbReference type="GO" id="GO:0005047">
    <property type="term" value="F:signal recognition particle binding"/>
    <property type="evidence" value="ECO:0007669"/>
    <property type="project" value="TreeGrafter"/>
</dbReference>
<dbReference type="GO" id="GO:0006614">
    <property type="term" value="P:SRP-dependent cotranslational protein targeting to membrane"/>
    <property type="evidence" value="ECO:0007669"/>
    <property type="project" value="InterPro"/>
</dbReference>
<comment type="catalytic activity">
    <reaction evidence="9 10">
        <text>GTP + H2O = GDP + phosphate + H(+)</text>
        <dbReference type="Rhea" id="RHEA:19669"/>
        <dbReference type="ChEBI" id="CHEBI:15377"/>
        <dbReference type="ChEBI" id="CHEBI:15378"/>
        <dbReference type="ChEBI" id="CHEBI:37565"/>
        <dbReference type="ChEBI" id="CHEBI:43474"/>
        <dbReference type="ChEBI" id="CHEBI:58189"/>
        <dbReference type="EC" id="3.6.5.4"/>
    </reaction>
</comment>
<feature type="compositionally biased region" description="Pro residues" evidence="11">
    <location>
        <begin position="118"/>
        <end position="134"/>
    </location>
</feature>
<dbReference type="AlphaFoldDB" id="A0A1V8RVE5"/>
<dbReference type="InterPro" id="IPR004390">
    <property type="entry name" value="SR_rcpt_FtsY"/>
</dbReference>
<dbReference type="Gene3D" id="1.20.120.140">
    <property type="entry name" value="Signal recognition particle SRP54, nucleotide-binding domain"/>
    <property type="match status" value="1"/>
</dbReference>
<dbReference type="GO" id="GO:0005525">
    <property type="term" value="F:GTP binding"/>
    <property type="evidence" value="ECO:0007669"/>
    <property type="project" value="UniProtKB-UniRule"/>
</dbReference>
<dbReference type="PANTHER" id="PTHR43134:SF1">
    <property type="entry name" value="SIGNAL RECOGNITION PARTICLE RECEPTOR SUBUNIT ALPHA"/>
    <property type="match status" value="1"/>
</dbReference>
<keyword evidence="6 10" id="KW-0342">GTP-binding</keyword>
<evidence type="ECO:0000256" key="6">
    <source>
        <dbReference type="ARBA" id="ARBA00023134"/>
    </source>
</evidence>
<keyword evidence="8 10" id="KW-0675">Receptor</keyword>
<evidence type="ECO:0000256" key="5">
    <source>
        <dbReference type="ARBA" id="ARBA00022801"/>
    </source>
</evidence>
<feature type="compositionally biased region" description="Basic and acidic residues" evidence="11">
    <location>
        <begin position="170"/>
        <end position="180"/>
    </location>
</feature>
<dbReference type="SMART" id="SM00962">
    <property type="entry name" value="SRP54"/>
    <property type="match status" value="1"/>
</dbReference>
<dbReference type="GO" id="GO:0003924">
    <property type="term" value="F:GTPase activity"/>
    <property type="evidence" value="ECO:0007669"/>
    <property type="project" value="UniProtKB-UniRule"/>
</dbReference>
<dbReference type="InterPro" id="IPR000897">
    <property type="entry name" value="SRP54_GTPase_dom"/>
</dbReference>
<gene>
    <name evidence="10" type="primary">ftsY</name>
    <name evidence="13" type="ORF">BFN67_10380</name>
</gene>
<dbReference type="PANTHER" id="PTHR43134">
    <property type="entry name" value="SIGNAL RECOGNITION PARTICLE RECEPTOR SUBUNIT ALPHA"/>
    <property type="match status" value="1"/>
</dbReference>
<evidence type="ECO:0000256" key="2">
    <source>
        <dbReference type="ARBA" id="ARBA00022475"/>
    </source>
</evidence>
<comment type="subunit">
    <text evidence="10">Part of the signal recognition particle protein translocation system, which is composed of SRP and FtsY. SRP is a ribonucleoprotein composed of Ffh and a 4.5S RNA molecule.</text>
</comment>
<keyword evidence="7 10" id="KW-0472">Membrane</keyword>
<dbReference type="HAMAP" id="MF_00920">
    <property type="entry name" value="FtsY"/>
    <property type="match status" value="1"/>
</dbReference>
<dbReference type="RefSeq" id="WP_080918015.1">
    <property type="nucleotide sequence ID" value="NZ_MDET01000002.1"/>
</dbReference>
<feature type="compositionally biased region" description="Low complexity" evidence="11">
    <location>
        <begin position="135"/>
        <end position="145"/>
    </location>
</feature>
<dbReference type="SMART" id="SM00382">
    <property type="entry name" value="AAA"/>
    <property type="match status" value="1"/>
</dbReference>
<dbReference type="GO" id="GO:0005886">
    <property type="term" value="C:plasma membrane"/>
    <property type="evidence" value="ECO:0007669"/>
    <property type="project" value="UniProtKB-SubCell"/>
</dbReference>
<name>A0A1V8RVE5_9HYPH</name>
<comment type="similarity">
    <text evidence="10">Belongs to the GTP-binding SRP family. FtsY subfamily.</text>
</comment>
<evidence type="ECO:0000256" key="11">
    <source>
        <dbReference type="SAM" id="MobiDB-lite"/>
    </source>
</evidence>
<feature type="domain" description="SRP54-type proteins GTP-binding" evidence="12">
    <location>
        <begin position="463"/>
        <end position="476"/>
    </location>
</feature>
<feature type="binding site" evidence="10">
    <location>
        <begin position="442"/>
        <end position="445"/>
    </location>
    <ligand>
        <name>GTP</name>
        <dbReference type="ChEBI" id="CHEBI:37565"/>
    </ligand>
</feature>
<protein>
    <recommendedName>
        <fullName evidence="10">Signal recognition particle receptor FtsY</fullName>
        <shortName evidence="10">SRP receptor</shortName>
        <ecNumber evidence="10">3.6.5.4</ecNumber>
    </recommendedName>
</protein>
<dbReference type="EC" id="3.6.5.4" evidence="10"/>
<dbReference type="Pfam" id="PF00448">
    <property type="entry name" value="SRP54"/>
    <property type="match status" value="1"/>
</dbReference>
<dbReference type="FunFam" id="3.40.50.300:FF:000053">
    <property type="entry name" value="Signal recognition particle receptor FtsY"/>
    <property type="match status" value="1"/>
</dbReference>
<evidence type="ECO:0000256" key="9">
    <source>
        <dbReference type="ARBA" id="ARBA00048027"/>
    </source>
</evidence>
<dbReference type="EMBL" id="MDET01000002">
    <property type="protein sequence ID" value="OQM77180.1"/>
    <property type="molecule type" value="Genomic_DNA"/>
</dbReference>
<dbReference type="InterPro" id="IPR027417">
    <property type="entry name" value="P-loop_NTPase"/>
</dbReference>
<evidence type="ECO:0000313" key="13">
    <source>
        <dbReference type="EMBL" id="OQM77180.1"/>
    </source>
</evidence>
<dbReference type="Pfam" id="PF02881">
    <property type="entry name" value="SRP54_N"/>
    <property type="match status" value="1"/>
</dbReference>
<feature type="compositionally biased region" description="Low complexity" evidence="11">
    <location>
        <begin position="108"/>
        <end position="117"/>
    </location>
</feature>
<dbReference type="InterPro" id="IPR013822">
    <property type="entry name" value="Signal_recog_particl_SRP54_hlx"/>
</dbReference>
<comment type="caution">
    <text evidence="13">The sequence shown here is derived from an EMBL/GenBank/DDBJ whole genome shotgun (WGS) entry which is preliminary data.</text>
</comment>
<keyword evidence="5 10" id="KW-0378">Hydrolase</keyword>
<feature type="binding site" evidence="10">
    <location>
        <begin position="296"/>
        <end position="303"/>
    </location>
    <ligand>
        <name>GTP</name>
        <dbReference type="ChEBI" id="CHEBI:37565"/>
    </ligand>
</feature>
<accession>A0A1V8RVE5</accession>
<feature type="compositionally biased region" description="Low complexity" evidence="11">
    <location>
        <begin position="76"/>
        <end position="85"/>
    </location>
</feature>
<dbReference type="SMART" id="SM00963">
    <property type="entry name" value="SRP54_N"/>
    <property type="match status" value="1"/>
</dbReference>
<dbReference type="PROSITE" id="PS00300">
    <property type="entry name" value="SRP54"/>
    <property type="match status" value="1"/>
</dbReference>
<comment type="subcellular location">
    <subcellularLocation>
        <location evidence="1">Cell inner membrane</location>
        <topology evidence="1">Peripheral membrane protein</topology>
        <orientation evidence="1">Cytoplasmic side</orientation>
    </subcellularLocation>
    <subcellularLocation>
        <location evidence="10">Cell membrane</location>
        <topology evidence="10">Peripheral membrane protein</topology>
        <orientation evidence="10">Cytoplasmic side</orientation>
    </subcellularLocation>
    <subcellularLocation>
        <location evidence="10">Cytoplasm</location>
    </subcellularLocation>
</comment>
<evidence type="ECO:0000256" key="4">
    <source>
        <dbReference type="ARBA" id="ARBA00022741"/>
    </source>
</evidence>
<feature type="binding site" evidence="10">
    <location>
        <begin position="378"/>
        <end position="382"/>
    </location>
    <ligand>
        <name>GTP</name>
        <dbReference type="ChEBI" id="CHEBI:37565"/>
    </ligand>
</feature>
<evidence type="ECO:0000313" key="14">
    <source>
        <dbReference type="Proteomes" id="UP000191905"/>
    </source>
</evidence>
<evidence type="ECO:0000256" key="1">
    <source>
        <dbReference type="ARBA" id="ARBA00004515"/>
    </source>
</evidence>
<dbReference type="GO" id="GO:0005737">
    <property type="term" value="C:cytoplasm"/>
    <property type="evidence" value="ECO:0007669"/>
    <property type="project" value="UniProtKB-SubCell"/>
</dbReference>
<organism evidence="13 14">
    <name type="scientific">Manganibacter manganicus</name>
    <dbReference type="NCBI Taxonomy" id="1873176"/>
    <lineage>
        <taxon>Bacteria</taxon>
        <taxon>Pseudomonadati</taxon>
        <taxon>Pseudomonadota</taxon>
        <taxon>Alphaproteobacteria</taxon>
        <taxon>Hyphomicrobiales</taxon>
        <taxon>Phyllobacteriaceae</taxon>
        <taxon>Manganibacter</taxon>
    </lineage>
</organism>
<dbReference type="InterPro" id="IPR036225">
    <property type="entry name" value="SRP/SRP_N"/>
</dbReference>
<keyword evidence="2 10" id="KW-1003">Cell membrane</keyword>
<proteinExistence type="inferred from homology"/>